<dbReference type="GO" id="GO:0005634">
    <property type="term" value="C:nucleus"/>
    <property type="evidence" value="ECO:0007669"/>
    <property type="project" value="TreeGrafter"/>
</dbReference>
<dbReference type="Proteomes" id="UP000006352">
    <property type="component" value="Unassembled WGS sequence"/>
</dbReference>
<evidence type="ECO:0000256" key="5">
    <source>
        <dbReference type="SAM" id="MobiDB-lite"/>
    </source>
</evidence>
<dbReference type="InterPro" id="IPR005522">
    <property type="entry name" value="IPK"/>
</dbReference>
<evidence type="ECO:0000256" key="3">
    <source>
        <dbReference type="ARBA" id="ARBA00022777"/>
    </source>
</evidence>
<dbReference type="GO" id="GO:0032958">
    <property type="term" value="P:inositol phosphate biosynthetic process"/>
    <property type="evidence" value="ECO:0007669"/>
    <property type="project" value="InterPro"/>
</dbReference>
<dbReference type="HOGENOM" id="CLU_042569_3_1_1"/>
<evidence type="ECO:0000256" key="4">
    <source>
        <dbReference type="RuleBase" id="RU363090"/>
    </source>
</evidence>
<dbReference type="EMBL" id="HE797160">
    <property type="protein sequence ID" value="CCM04564.1"/>
    <property type="molecule type" value="Genomic_DNA"/>
</dbReference>
<comment type="similarity">
    <text evidence="1 4">Belongs to the inositol phosphokinase (IPK) family.</text>
</comment>
<dbReference type="EC" id="2.7.-.-" evidence="4"/>
<dbReference type="Pfam" id="PF03770">
    <property type="entry name" value="IPK"/>
    <property type="match status" value="1"/>
</dbReference>
<dbReference type="RefSeq" id="XP_012183847.1">
    <property type="nucleotide sequence ID" value="XM_012328457.1"/>
</dbReference>
<dbReference type="InterPro" id="IPR038286">
    <property type="entry name" value="IPK_sf"/>
</dbReference>
<dbReference type="PANTHER" id="PTHR12400:SF108">
    <property type="entry name" value="KINASE"/>
    <property type="match status" value="1"/>
</dbReference>
<dbReference type="GO" id="GO:0008440">
    <property type="term" value="F:inositol-1,4,5-trisphosphate 3-kinase activity"/>
    <property type="evidence" value="ECO:0007669"/>
    <property type="project" value="TreeGrafter"/>
</dbReference>
<proteinExistence type="inferred from homology"/>
<dbReference type="STRING" id="599839.J4H487"/>
<dbReference type="AlphaFoldDB" id="J4H487"/>
<dbReference type="GO" id="GO:0005737">
    <property type="term" value="C:cytoplasm"/>
    <property type="evidence" value="ECO:0007669"/>
    <property type="project" value="TreeGrafter"/>
</dbReference>
<dbReference type="GO" id="GO:0046854">
    <property type="term" value="P:phosphatidylinositol phosphate biosynthetic process"/>
    <property type="evidence" value="ECO:0007669"/>
    <property type="project" value="TreeGrafter"/>
</dbReference>
<organism evidence="6 7">
    <name type="scientific">Fibroporia radiculosa</name>
    <dbReference type="NCBI Taxonomy" id="599839"/>
    <lineage>
        <taxon>Eukaryota</taxon>
        <taxon>Fungi</taxon>
        <taxon>Dikarya</taxon>
        <taxon>Basidiomycota</taxon>
        <taxon>Agaricomycotina</taxon>
        <taxon>Agaricomycetes</taxon>
        <taxon>Polyporales</taxon>
        <taxon>Fibroporiaceae</taxon>
        <taxon>Fibroporia</taxon>
    </lineage>
</organism>
<protein>
    <recommendedName>
        <fullName evidence="4">Kinase</fullName>
        <ecNumber evidence="4">2.7.-.-</ecNumber>
    </recommendedName>
</protein>
<keyword evidence="3 4" id="KW-0418">Kinase</keyword>
<feature type="region of interest" description="Disordered" evidence="5">
    <location>
        <begin position="251"/>
        <end position="314"/>
    </location>
</feature>
<evidence type="ECO:0000313" key="6">
    <source>
        <dbReference type="EMBL" id="CCM04564.1"/>
    </source>
</evidence>
<dbReference type="GeneID" id="24099475"/>
<reference evidence="6 7" key="1">
    <citation type="journal article" date="2012" name="Appl. Environ. Microbiol.">
        <title>Short-read sequencing for genomic analysis of the brown rot fungus Fibroporia radiculosa.</title>
        <authorList>
            <person name="Tang J.D."/>
            <person name="Perkins A.D."/>
            <person name="Sonstegard T.S."/>
            <person name="Schroeder S.G."/>
            <person name="Burgess S.C."/>
            <person name="Diehl S.V."/>
        </authorList>
    </citation>
    <scope>NUCLEOTIDE SEQUENCE [LARGE SCALE GENOMIC DNA]</scope>
    <source>
        <strain evidence="6 7">TFFH 294</strain>
    </source>
</reference>
<dbReference type="GO" id="GO:0000824">
    <property type="term" value="F:inositol-1,4,5,6-tetrakisphosphate 3-kinase activity"/>
    <property type="evidence" value="ECO:0007669"/>
    <property type="project" value="TreeGrafter"/>
</dbReference>
<evidence type="ECO:0000313" key="7">
    <source>
        <dbReference type="Proteomes" id="UP000006352"/>
    </source>
</evidence>
<dbReference type="OrthoDB" id="338650at2759"/>
<sequence length="363" mass="39320">MSVLAGGTTRLACQVGGHPGLMITQDGSLLIKPALPKEVAFYQAIASDPGLSLLRPFVSDFYGILRLEGQLAAGGGSIVLENLSYTFSKPNIIDIKLGTVLYDDDASPAKRARMEKAARDTTSAETGMRLTGCQVYNLATNKPVMVDRAYGKSLKPSDLLDGIVRFFPLASNTAPCLSAFADLSSDQATNSGTGLPSEILQDMLSQIRLEIEEIYTAVAGTEMRMVGGSLLILYEAEWERASEGLQILKEQQEESDSYNRDEEDNGDNDEDNNDEDNNDEDNNDEDNNDEDSDGGGDENSDEDNDEGNEKPIGPPFVVKLIDFAHTQLAPGHGPDEGVLLGLRTVLRLLDDRLQQVKGLSGRQ</sequence>
<keyword evidence="7" id="KW-1185">Reference proteome</keyword>
<feature type="compositionally biased region" description="Acidic residues" evidence="5">
    <location>
        <begin position="253"/>
        <end position="306"/>
    </location>
</feature>
<evidence type="ECO:0000256" key="1">
    <source>
        <dbReference type="ARBA" id="ARBA00007374"/>
    </source>
</evidence>
<name>J4H487_9APHY</name>
<dbReference type="Gene3D" id="3.30.470.160">
    <property type="entry name" value="Inositol polyphosphate kinase"/>
    <property type="match status" value="1"/>
</dbReference>
<gene>
    <name evidence="6" type="ORF">FIBRA_06745</name>
</gene>
<dbReference type="PANTHER" id="PTHR12400">
    <property type="entry name" value="INOSITOL POLYPHOSPHATE KINASE"/>
    <property type="match status" value="1"/>
</dbReference>
<dbReference type="InParanoid" id="J4H487"/>
<accession>J4H487</accession>
<dbReference type="SUPFAM" id="SSF56104">
    <property type="entry name" value="SAICAR synthase-like"/>
    <property type="match status" value="1"/>
</dbReference>
<evidence type="ECO:0000256" key="2">
    <source>
        <dbReference type="ARBA" id="ARBA00022679"/>
    </source>
</evidence>
<keyword evidence="2 4" id="KW-0808">Transferase</keyword>